<evidence type="ECO:0000256" key="4">
    <source>
        <dbReference type="ARBA" id="ARBA00022670"/>
    </source>
</evidence>
<comment type="catalytic activity">
    <reaction evidence="1">
        <text>Thiol-dependent hydrolysis of ester, thioester, amide, peptide and isopeptide bonds formed by the C-terminal Gly of ubiquitin (a 76-residue protein attached to proteins as an intracellular targeting signal).</text>
        <dbReference type="EC" id="3.4.19.12"/>
    </reaction>
</comment>
<feature type="region of interest" description="Disordered" evidence="8">
    <location>
        <begin position="16"/>
        <end position="59"/>
    </location>
</feature>
<feature type="region of interest" description="Disordered" evidence="8">
    <location>
        <begin position="554"/>
        <end position="573"/>
    </location>
</feature>
<evidence type="ECO:0000256" key="6">
    <source>
        <dbReference type="ARBA" id="ARBA00022801"/>
    </source>
</evidence>
<feature type="region of interest" description="Disordered" evidence="8">
    <location>
        <begin position="355"/>
        <end position="382"/>
    </location>
</feature>
<reference evidence="10 11" key="1">
    <citation type="submission" date="2013-07" db="EMBL/GenBank/DDBJ databases">
        <title>The Genome Sequence of Cryptococcus heveanensis BCC8398.</title>
        <authorList>
            <consortium name="The Broad Institute Genome Sequencing Platform"/>
            <person name="Cuomo C."/>
            <person name="Litvintseva A."/>
            <person name="Chen Y."/>
            <person name="Heitman J."/>
            <person name="Sun S."/>
            <person name="Springer D."/>
            <person name="Dromer F."/>
            <person name="Young S.K."/>
            <person name="Zeng Q."/>
            <person name="Gargeya S."/>
            <person name="Fitzgerald M."/>
            <person name="Abouelleil A."/>
            <person name="Alvarado L."/>
            <person name="Berlin A.M."/>
            <person name="Chapman S.B."/>
            <person name="Dewar J."/>
            <person name="Goldberg J."/>
            <person name="Griggs A."/>
            <person name="Gujja S."/>
            <person name="Hansen M."/>
            <person name="Howarth C."/>
            <person name="Imamovic A."/>
            <person name="Larimer J."/>
            <person name="McCowan C."/>
            <person name="Murphy C."/>
            <person name="Pearson M."/>
            <person name="Priest M."/>
            <person name="Roberts A."/>
            <person name="Saif S."/>
            <person name="Shea T."/>
            <person name="Sykes S."/>
            <person name="Wortman J."/>
            <person name="Nusbaum C."/>
            <person name="Birren B."/>
        </authorList>
    </citation>
    <scope>NUCLEOTIDE SEQUENCE [LARGE SCALE GENOMIC DNA]</scope>
    <source>
        <strain evidence="10 11">BCC8398</strain>
    </source>
</reference>
<protein>
    <recommendedName>
        <fullName evidence="3">ubiquitinyl hydrolase 1</fullName>
        <ecNumber evidence="3">3.4.19.12</ecNumber>
    </recommendedName>
</protein>
<dbReference type="EC" id="3.4.19.12" evidence="3"/>
<dbReference type="InterPro" id="IPR050164">
    <property type="entry name" value="Peptidase_C19"/>
</dbReference>
<dbReference type="AlphaFoldDB" id="A0A1B9H0N8"/>
<dbReference type="GO" id="GO:0005829">
    <property type="term" value="C:cytosol"/>
    <property type="evidence" value="ECO:0007669"/>
    <property type="project" value="TreeGrafter"/>
</dbReference>
<dbReference type="InterPro" id="IPR038765">
    <property type="entry name" value="Papain-like_cys_pep_sf"/>
</dbReference>
<evidence type="ECO:0000313" key="10">
    <source>
        <dbReference type="EMBL" id="OCF36835.1"/>
    </source>
</evidence>
<dbReference type="InterPro" id="IPR028889">
    <property type="entry name" value="USP"/>
</dbReference>
<dbReference type="GO" id="GO:0016579">
    <property type="term" value="P:protein deubiquitination"/>
    <property type="evidence" value="ECO:0007669"/>
    <property type="project" value="InterPro"/>
</dbReference>
<dbReference type="PROSITE" id="PS50235">
    <property type="entry name" value="USP_3"/>
    <property type="match status" value="1"/>
</dbReference>
<evidence type="ECO:0000256" key="1">
    <source>
        <dbReference type="ARBA" id="ARBA00000707"/>
    </source>
</evidence>
<dbReference type="PROSITE" id="PS00973">
    <property type="entry name" value="USP_2"/>
    <property type="match status" value="1"/>
</dbReference>
<dbReference type="GO" id="GO:0005634">
    <property type="term" value="C:nucleus"/>
    <property type="evidence" value="ECO:0007669"/>
    <property type="project" value="TreeGrafter"/>
</dbReference>
<dbReference type="Gene3D" id="3.90.70.10">
    <property type="entry name" value="Cysteine proteinases"/>
    <property type="match status" value="1"/>
</dbReference>
<dbReference type="EMBL" id="KI669494">
    <property type="protein sequence ID" value="OCF36835.1"/>
    <property type="molecule type" value="Genomic_DNA"/>
</dbReference>
<accession>A0A1B9H0N8</accession>
<keyword evidence="11" id="KW-1185">Reference proteome</keyword>
<name>A0A1B9H0N8_9TREE</name>
<feature type="domain" description="USP" evidence="9">
    <location>
        <begin position="69"/>
        <end position="640"/>
    </location>
</feature>
<reference evidence="11" key="2">
    <citation type="submission" date="2013-12" db="EMBL/GenBank/DDBJ databases">
        <title>Evolution of pathogenesis and genome organization in the Tremellales.</title>
        <authorList>
            <person name="Cuomo C."/>
            <person name="Litvintseva A."/>
            <person name="Heitman J."/>
            <person name="Chen Y."/>
            <person name="Sun S."/>
            <person name="Springer D."/>
            <person name="Dromer F."/>
            <person name="Young S."/>
            <person name="Zeng Q."/>
            <person name="Chapman S."/>
            <person name="Gujja S."/>
            <person name="Saif S."/>
            <person name="Birren B."/>
        </authorList>
    </citation>
    <scope>NUCLEOTIDE SEQUENCE [LARGE SCALE GENOMIC DNA]</scope>
    <source>
        <strain evidence="11">BCC8398</strain>
    </source>
</reference>
<organism evidence="10 11">
    <name type="scientific">Kwoniella heveanensis BCC8398</name>
    <dbReference type="NCBI Taxonomy" id="1296120"/>
    <lineage>
        <taxon>Eukaryota</taxon>
        <taxon>Fungi</taxon>
        <taxon>Dikarya</taxon>
        <taxon>Basidiomycota</taxon>
        <taxon>Agaricomycotina</taxon>
        <taxon>Tremellomycetes</taxon>
        <taxon>Tremellales</taxon>
        <taxon>Cryptococcaceae</taxon>
        <taxon>Kwoniella</taxon>
    </lineage>
</organism>
<dbReference type="GO" id="GO:0006508">
    <property type="term" value="P:proteolysis"/>
    <property type="evidence" value="ECO:0007669"/>
    <property type="project" value="UniProtKB-KW"/>
</dbReference>
<evidence type="ECO:0000256" key="5">
    <source>
        <dbReference type="ARBA" id="ARBA00022786"/>
    </source>
</evidence>
<feature type="region of interest" description="Disordered" evidence="8">
    <location>
        <begin position="652"/>
        <end position="715"/>
    </location>
</feature>
<dbReference type="GO" id="GO:0004843">
    <property type="term" value="F:cysteine-type deubiquitinase activity"/>
    <property type="evidence" value="ECO:0007669"/>
    <property type="project" value="UniProtKB-EC"/>
</dbReference>
<evidence type="ECO:0000256" key="3">
    <source>
        <dbReference type="ARBA" id="ARBA00012759"/>
    </source>
</evidence>
<evidence type="ECO:0000313" key="11">
    <source>
        <dbReference type="Proteomes" id="UP000092666"/>
    </source>
</evidence>
<dbReference type="SUPFAM" id="SSF54001">
    <property type="entry name" value="Cysteine proteinases"/>
    <property type="match status" value="1"/>
</dbReference>
<proteinExistence type="inferred from homology"/>
<keyword evidence="6 10" id="KW-0378">Hydrolase</keyword>
<evidence type="ECO:0000256" key="7">
    <source>
        <dbReference type="ARBA" id="ARBA00022807"/>
    </source>
</evidence>
<dbReference type="PANTHER" id="PTHR24006:SF888">
    <property type="entry name" value="UBIQUITIN CARBOXYL-TERMINAL HYDROLASE 30"/>
    <property type="match status" value="1"/>
</dbReference>
<feature type="region of interest" description="Disordered" evidence="8">
    <location>
        <begin position="207"/>
        <end position="235"/>
    </location>
</feature>
<comment type="similarity">
    <text evidence="2">Belongs to the peptidase C19 family.</text>
</comment>
<keyword evidence="4" id="KW-0645">Protease</keyword>
<keyword evidence="7" id="KW-0788">Thiol protease</keyword>
<evidence type="ECO:0000256" key="8">
    <source>
        <dbReference type="SAM" id="MobiDB-lite"/>
    </source>
</evidence>
<evidence type="ECO:0000256" key="2">
    <source>
        <dbReference type="ARBA" id="ARBA00009085"/>
    </source>
</evidence>
<dbReference type="Proteomes" id="UP000092666">
    <property type="component" value="Unassembled WGS sequence"/>
</dbReference>
<gene>
    <name evidence="10" type="ORF">I316_01431</name>
</gene>
<dbReference type="InterPro" id="IPR018200">
    <property type="entry name" value="USP_CS"/>
</dbReference>
<dbReference type="Pfam" id="PF00443">
    <property type="entry name" value="UCH"/>
    <property type="match status" value="1"/>
</dbReference>
<feature type="compositionally biased region" description="Basic and acidic residues" evidence="8">
    <location>
        <begin position="659"/>
        <end position="684"/>
    </location>
</feature>
<sequence length="715" mass="78365">MVVASSLLSRLWTGNASGSGSGRKKVMQDSDGDDGSGNEMVTKKVRRRRRRAADEDIQRSSVSTEGYYPGMVNLSGTLCYMNSVLQAFASITSLVKHLEKIVELAVEADVPTLVTDALLDVIRADLNTPQSRPPPALRPHNLLIPLQELPAVRRLLSTREQQDAHELFVVLAEAISNEAVKVAAEIARVRGLGEVLSLQGYVSGKNDSETALGKGSSSRAKARVKRGDVEGAKRRDKIRGIAQPWEGLMARRRVCQTCGWSENVRMDTLGGMELPIPLHGDVTVDACIAEYLSPEHLSEVTCEMCSLRQTINHYRLEVERLSSPPSHTKPKKIDQKASVESGSFSALEGIPTAFPNGILGEHSSESDKLSNSRKKRARDARRAENRLQQMLESGTVSHFGENLVPPSPLTEGSAEIPVKWQTARTSSIRQGIITRPPQSLRLLFIRSEFTPYGAVLKKTARVNFPMYLDLTRFTANGVWEERGNGNVASMLAKNVKDGLGDPTGAGAGADEAGRSIEPIQRRVLYRLESMILHYGYTHSSGHFICIRRKPSPPPVSSWKKEEGSGPFRPSTVNKSCPDGCQCEPCAYFGQVRDHQDGPSGLGPGIGKGWLRISDADVDEVGEEALYEARGAVFMLFYEKVGEYQGPKTTKALEQQQSDVKAKGGESISDRVDQKDGAPADDRQDPPLQSPSTSFPRHRKREGVEEHDLNQASQLI</sequence>
<dbReference type="PANTHER" id="PTHR24006">
    <property type="entry name" value="UBIQUITIN CARBOXYL-TERMINAL HYDROLASE"/>
    <property type="match status" value="1"/>
</dbReference>
<keyword evidence="5" id="KW-0833">Ubl conjugation pathway</keyword>
<dbReference type="CDD" id="cd02662">
    <property type="entry name" value="Peptidase_C19F"/>
    <property type="match status" value="1"/>
</dbReference>
<dbReference type="OrthoDB" id="2020758at2759"/>
<dbReference type="STRING" id="1296120.A0A1B9H0N8"/>
<dbReference type="InterPro" id="IPR001394">
    <property type="entry name" value="Peptidase_C19_UCH"/>
</dbReference>
<evidence type="ECO:0000259" key="9">
    <source>
        <dbReference type="PROSITE" id="PS50235"/>
    </source>
</evidence>